<reference evidence="2" key="1">
    <citation type="submission" date="2020-06" db="EMBL/GenBank/DDBJ databases">
        <authorList>
            <person name="Ji K."/>
            <person name="Li J."/>
        </authorList>
    </citation>
    <scope>NUCLEOTIDE SEQUENCE</scope>
    <source>
        <strain evidence="2">JKM2019</strain>
        <tissue evidence="2">Whole body</tissue>
    </source>
</reference>
<keyword evidence="1" id="KW-0472">Membrane</keyword>
<feature type="transmembrane region" description="Helical" evidence="1">
    <location>
        <begin position="221"/>
        <end position="237"/>
    </location>
</feature>
<protein>
    <submittedName>
        <fullName evidence="2">Uncharacterized protein</fullName>
    </submittedName>
</protein>
<feature type="transmembrane region" description="Helical" evidence="1">
    <location>
        <begin position="570"/>
        <end position="603"/>
    </location>
</feature>
<dbReference type="Proteomes" id="UP000828236">
    <property type="component" value="Unassembled WGS sequence"/>
</dbReference>
<name>A0A9D4NSU0_DERFA</name>
<feature type="transmembrane region" description="Helical" evidence="1">
    <location>
        <begin position="314"/>
        <end position="334"/>
    </location>
</feature>
<feature type="transmembrane region" description="Helical" evidence="1">
    <location>
        <begin position="63"/>
        <end position="85"/>
    </location>
</feature>
<feature type="transmembrane region" description="Helical" evidence="1">
    <location>
        <begin position="166"/>
        <end position="185"/>
    </location>
</feature>
<organism evidence="2">
    <name type="scientific">Dermatophagoides farinae</name>
    <name type="common">American house dust mite</name>
    <dbReference type="NCBI Taxonomy" id="6954"/>
    <lineage>
        <taxon>Eukaryota</taxon>
        <taxon>Metazoa</taxon>
        <taxon>Ecdysozoa</taxon>
        <taxon>Arthropoda</taxon>
        <taxon>Chelicerata</taxon>
        <taxon>Arachnida</taxon>
        <taxon>Acari</taxon>
        <taxon>Acariformes</taxon>
        <taxon>Sarcoptiformes</taxon>
        <taxon>Astigmata</taxon>
        <taxon>Psoroptidia</taxon>
        <taxon>Analgoidea</taxon>
        <taxon>Pyroglyphidae</taxon>
        <taxon>Dermatophagoidinae</taxon>
        <taxon>Dermatophagoides</taxon>
    </lineage>
</organism>
<proteinExistence type="predicted"/>
<sequence>MCPQKLLPKKFQYNRLEEIFEHGFRYWKYFSFRMEFTLIDYVNNHIPHTYQTFKRPLLITMNAWISIIYLTVLTIFPDCSLLISLKHIEQMIKFEGSNLMTMDILIGCAFVEWMWFHMFNDVLHYHCSLIDFLIKSNDNNISGQLRPENRRYLINLYAITNSLANYFYFIVIMGMIYVFIIYTISSCQLFIDDHINIFQLILSIPLTLMVIAYVSCMLGQIFLSINFLLLLIEYFRIRMKQLYESSLIISNIQRSIRFGQFLWQRFCNVYVKLYYETSRLNNTIRIALFSLEMISKSSIMIACVFYSRQTQMNIMNMTVILALISAFGYTTCLYSRVSIIPSYNQHCIKLLHKSIARTQWLNRSRSKTSLINESIINRQNCSQNHRHSMRRNHFIQTMSVNQFGFHCGQIINVIMKINLARFGQRFHLYKQICMQKIFDQGFEHWKRYSFRWEFSLDDYRNHKISYTYHAFKRSIWMSVYAWSAILYLSIMVFYPNNPIMISRLDFEQMMNTERMDIFSIQLILVFIMLEWLWIKILRSLLQYRLPFMDFLLKKSIIDQEKQFKPKNLQYLYHMYIVTDVIVTISYIIIKIELLIVIIIYAYFNYGLYQSFHINIIQSFIICIEQLYERFTDQRRSFDQQIRQNDWNQFQYEYVDLYTEIAQLNRTARVVLLCLEVISKTSIISACIFYSRQSFYSIFTIFILLSLVSIFCLTNGLYSRIAHLPSGNQRCAKFILQNMARTQCSMVVDTKTSIHHSYRYLIKSSLFVQTMTNNRFGFTCGQVFFITKFRYIQIFIMNFVLILKFYKKISKWEKN</sequence>
<gene>
    <name evidence="2" type="ORF">HUG17_9068</name>
</gene>
<feature type="transmembrane region" description="Helical" evidence="1">
    <location>
        <begin position="694"/>
        <end position="717"/>
    </location>
</feature>
<reference evidence="2" key="2">
    <citation type="journal article" date="2021" name="World Allergy Organ. J.">
        <title>Chromosome-level assembly of Dermatophagoides farinae genome and transcriptome reveals two novel allergens Der f 37 and Der f 39.</title>
        <authorList>
            <person name="Chen J."/>
            <person name="Cai Z."/>
            <person name="Fan D."/>
            <person name="Hu J."/>
            <person name="Hou Y."/>
            <person name="He Y."/>
            <person name="Zhang Z."/>
            <person name="Zhao Z."/>
            <person name="Gao P."/>
            <person name="Hu W."/>
            <person name="Sun J."/>
            <person name="Li J."/>
            <person name="Ji K."/>
        </authorList>
    </citation>
    <scope>NUCLEOTIDE SEQUENCE</scope>
    <source>
        <strain evidence="2">JKM2019</strain>
    </source>
</reference>
<evidence type="ECO:0000256" key="1">
    <source>
        <dbReference type="SAM" id="Phobius"/>
    </source>
</evidence>
<feature type="transmembrane region" description="Helical" evidence="1">
    <location>
        <begin position="475"/>
        <end position="495"/>
    </location>
</feature>
<feature type="transmembrane region" description="Helical" evidence="1">
    <location>
        <begin position="788"/>
        <end position="805"/>
    </location>
</feature>
<dbReference type="EMBL" id="SDOV01000008">
    <property type="protein sequence ID" value="KAH7637964.1"/>
    <property type="molecule type" value="Genomic_DNA"/>
</dbReference>
<accession>A0A9D4NSU0</accession>
<dbReference type="AlphaFoldDB" id="A0A9D4NSU0"/>
<keyword evidence="1" id="KW-0812">Transmembrane</keyword>
<keyword evidence="1" id="KW-1133">Transmembrane helix</keyword>
<evidence type="ECO:0000313" key="2">
    <source>
        <dbReference type="EMBL" id="KAH7637964.1"/>
    </source>
</evidence>
<comment type="caution">
    <text evidence="2">The sequence shown here is derived from an EMBL/GenBank/DDBJ whole genome shotgun (WGS) entry which is preliminary data.</text>
</comment>
<feature type="transmembrane region" description="Helical" evidence="1">
    <location>
        <begin position="515"/>
        <end position="534"/>
    </location>
</feature>